<keyword evidence="3" id="KW-0472">Membrane</keyword>
<feature type="domain" description="EamA" evidence="4">
    <location>
        <begin position="9"/>
        <end position="144"/>
    </location>
</feature>
<keyword evidence="6" id="KW-1185">Reference proteome</keyword>
<feature type="domain" description="EamA" evidence="4">
    <location>
        <begin position="158"/>
        <end position="291"/>
    </location>
</feature>
<evidence type="ECO:0000256" key="1">
    <source>
        <dbReference type="ARBA" id="ARBA00004127"/>
    </source>
</evidence>
<organism evidence="5 6">
    <name type="scientific">Sediminibacillus dalangtanensis</name>
    <dbReference type="NCBI Taxonomy" id="2729421"/>
    <lineage>
        <taxon>Bacteria</taxon>
        <taxon>Bacillati</taxon>
        <taxon>Bacillota</taxon>
        <taxon>Bacilli</taxon>
        <taxon>Bacillales</taxon>
        <taxon>Bacillaceae</taxon>
        <taxon>Sediminibacillus</taxon>
    </lineage>
</organism>
<dbReference type="PANTHER" id="PTHR22911">
    <property type="entry name" value="ACYL-MALONYL CONDENSING ENZYME-RELATED"/>
    <property type="match status" value="1"/>
</dbReference>
<dbReference type="EMBL" id="CP046956">
    <property type="protein sequence ID" value="QTM99567.1"/>
    <property type="molecule type" value="Genomic_DNA"/>
</dbReference>
<evidence type="ECO:0000313" key="5">
    <source>
        <dbReference type="EMBL" id="QTM99567.1"/>
    </source>
</evidence>
<feature type="transmembrane region" description="Helical" evidence="3">
    <location>
        <begin position="188"/>
        <end position="207"/>
    </location>
</feature>
<keyword evidence="3" id="KW-1133">Transmembrane helix</keyword>
<dbReference type="Pfam" id="PF00892">
    <property type="entry name" value="EamA"/>
    <property type="match status" value="2"/>
</dbReference>
<feature type="transmembrane region" description="Helical" evidence="3">
    <location>
        <begin position="249"/>
        <end position="269"/>
    </location>
</feature>
<reference evidence="5 6" key="1">
    <citation type="submission" date="2019-12" db="EMBL/GenBank/DDBJ databases">
        <title>The whole genome sequencing of a strain isolated from a Mars analog, Dalangtan Playa.</title>
        <authorList>
            <person name="Huang T."/>
        </authorList>
    </citation>
    <scope>NUCLEOTIDE SEQUENCE [LARGE SCALE GENOMIC DNA]</scope>
    <source>
        <strain evidence="5 6">DP4-553-S</strain>
    </source>
</reference>
<feature type="transmembrane region" description="Helical" evidence="3">
    <location>
        <begin position="72"/>
        <end position="91"/>
    </location>
</feature>
<dbReference type="Proteomes" id="UP000665043">
    <property type="component" value="Chromosome"/>
</dbReference>
<keyword evidence="3" id="KW-0812">Transmembrane</keyword>
<feature type="transmembrane region" description="Helical" evidence="3">
    <location>
        <begin position="97"/>
        <end position="121"/>
    </location>
</feature>
<feature type="transmembrane region" description="Helical" evidence="3">
    <location>
        <begin position="130"/>
        <end position="148"/>
    </location>
</feature>
<dbReference type="InterPro" id="IPR000620">
    <property type="entry name" value="EamA_dom"/>
</dbReference>
<protein>
    <submittedName>
        <fullName evidence="5">EamA family transporter</fullName>
    </submittedName>
</protein>
<dbReference type="PANTHER" id="PTHR22911:SF79">
    <property type="entry name" value="MOBA-LIKE NTP TRANSFERASE DOMAIN-CONTAINING PROTEIN"/>
    <property type="match status" value="1"/>
</dbReference>
<comment type="subcellular location">
    <subcellularLocation>
        <location evidence="1">Endomembrane system</location>
        <topology evidence="1">Multi-pass membrane protein</topology>
    </subcellularLocation>
</comment>
<feature type="transmembrane region" description="Helical" evidence="3">
    <location>
        <begin position="9"/>
        <end position="30"/>
    </location>
</feature>
<sequence length="311" mass="34694">MRLNMNPAIAYTFIIIGAAFWGSTGFFVTYLYHFGFTPWEVVAVRLASSSLVLFGLMATMARKYLRIKWRHIPYFFVLGIISIALFNWCYFEVIDRASLSVAVIFVYTSPVFAALIAYAFFKEEMTWKKGMAIIFTIIGCALVIGYFPGGNAGMGFVTIILGLAAGLFCSLFSVIGKLVSRFYHPLTVTFYAMLCGSLFMVPTSGIWKKGQLFISGDVWGGIAGITLISTIAAYLLYTMGLTYVESSKAAILSSVELVVSVLIGVTIFHDAIDRWQWIGFLFVFCSLFLTVLPIRRTTRDSFDKKKSQLPK</sequence>
<feature type="transmembrane region" description="Helical" evidence="3">
    <location>
        <begin position="275"/>
        <end position="294"/>
    </location>
</feature>
<dbReference type="SUPFAM" id="SSF103481">
    <property type="entry name" value="Multidrug resistance efflux transporter EmrE"/>
    <property type="match status" value="2"/>
</dbReference>
<evidence type="ECO:0000259" key="4">
    <source>
        <dbReference type="Pfam" id="PF00892"/>
    </source>
</evidence>
<name>A0ABX7VYV9_9BACI</name>
<dbReference type="InterPro" id="IPR037185">
    <property type="entry name" value="EmrE-like"/>
</dbReference>
<feature type="transmembrane region" description="Helical" evidence="3">
    <location>
        <begin position="219"/>
        <end position="237"/>
    </location>
</feature>
<evidence type="ECO:0000256" key="2">
    <source>
        <dbReference type="ARBA" id="ARBA00007362"/>
    </source>
</evidence>
<accession>A0ABX7VYV9</accession>
<dbReference type="RefSeq" id="WP_209368946.1">
    <property type="nucleotide sequence ID" value="NZ_CP046956.1"/>
</dbReference>
<feature type="transmembrane region" description="Helical" evidence="3">
    <location>
        <begin position="154"/>
        <end position="176"/>
    </location>
</feature>
<gene>
    <name evidence="5" type="ORF">ERJ70_09805</name>
</gene>
<evidence type="ECO:0000313" key="6">
    <source>
        <dbReference type="Proteomes" id="UP000665043"/>
    </source>
</evidence>
<feature type="transmembrane region" description="Helical" evidence="3">
    <location>
        <begin position="42"/>
        <end position="60"/>
    </location>
</feature>
<dbReference type="Gene3D" id="1.10.3730.20">
    <property type="match status" value="1"/>
</dbReference>
<proteinExistence type="inferred from homology"/>
<evidence type="ECO:0000256" key="3">
    <source>
        <dbReference type="SAM" id="Phobius"/>
    </source>
</evidence>
<comment type="similarity">
    <text evidence="2">Belongs to the EamA transporter family.</text>
</comment>